<comment type="similarity">
    <text evidence="3 7">Belongs to the prokaryotic/mitochondrial release factor family.</text>
</comment>
<dbReference type="InterPro" id="IPR005139">
    <property type="entry name" value="PCRF"/>
</dbReference>
<comment type="function">
    <text evidence="1 7">Peptide chain release factor 1 directs the termination of translation in response to the peptide chain termination codons UAG and UAA.</text>
</comment>
<dbReference type="FunFam" id="3.30.160.20:FF:000004">
    <property type="entry name" value="Peptide chain release factor 1"/>
    <property type="match status" value="1"/>
</dbReference>
<evidence type="ECO:0000256" key="3">
    <source>
        <dbReference type="ARBA" id="ARBA00010835"/>
    </source>
</evidence>
<evidence type="ECO:0000256" key="2">
    <source>
        <dbReference type="ARBA" id="ARBA00004496"/>
    </source>
</evidence>
<evidence type="ECO:0000259" key="9">
    <source>
        <dbReference type="PROSITE" id="PS00745"/>
    </source>
</evidence>
<dbReference type="SUPFAM" id="SSF75620">
    <property type="entry name" value="Release factor"/>
    <property type="match status" value="1"/>
</dbReference>
<evidence type="ECO:0000256" key="1">
    <source>
        <dbReference type="ARBA" id="ARBA00002986"/>
    </source>
</evidence>
<dbReference type="RefSeq" id="WP_072666298.1">
    <property type="nucleotide sequence ID" value="NZ_LR217725.1"/>
</dbReference>
<keyword evidence="4 7" id="KW-0488">Methylation</keyword>
<protein>
    <recommendedName>
        <fullName evidence="7 8">Peptide chain release factor 1</fullName>
        <shortName evidence="7">RF-1</shortName>
    </recommendedName>
</protein>
<dbReference type="Gene3D" id="3.30.70.1660">
    <property type="match status" value="1"/>
</dbReference>
<dbReference type="FunFam" id="3.30.70.1660:FF:000004">
    <property type="entry name" value="Peptide chain release factor 1"/>
    <property type="match status" value="1"/>
</dbReference>
<comment type="subcellular location">
    <subcellularLocation>
        <location evidence="2 7">Cytoplasm</location>
    </subcellularLocation>
</comment>
<feature type="modified residue" description="N5-methylglutamine" evidence="7">
    <location>
        <position position="235"/>
    </location>
</feature>
<evidence type="ECO:0000256" key="4">
    <source>
        <dbReference type="ARBA" id="ARBA00022481"/>
    </source>
</evidence>
<evidence type="ECO:0000313" key="10">
    <source>
        <dbReference type="EMBL" id="VFP87058.1"/>
    </source>
</evidence>
<name>A0A451DK44_9GAMM</name>
<dbReference type="Pfam" id="PF00472">
    <property type="entry name" value="RF-1"/>
    <property type="match status" value="1"/>
</dbReference>
<dbReference type="Pfam" id="PF03462">
    <property type="entry name" value="PCRF"/>
    <property type="match status" value="1"/>
</dbReference>
<evidence type="ECO:0000256" key="8">
    <source>
        <dbReference type="NCBIfam" id="TIGR00019"/>
    </source>
</evidence>
<dbReference type="Proteomes" id="UP000294462">
    <property type="component" value="Chromosome"/>
</dbReference>
<evidence type="ECO:0000256" key="7">
    <source>
        <dbReference type="HAMAP-Rule" id="MF_00093"/>
    </source>
</evidence>
<dbReference type="GO" id="GO:0016149">
    <property type="term" value="F:translation release factor activity, codon specific"/>
    <property type="evidence" value="ECO:0007669"/>
    <property type="project" value="UniProtKB-UniRule"/>
</dbReference>
<dbReference type="NCBIfam" id="NF001859">
    <property type="entry name" value="PRK00591.1"/>
    <property type="match status" value="1"/>
</dbReference>
<dbReference type="SMART" id="SM00937">
    <property type="entry name" value="PCRF"/>
    <property type="match status" value="1"/>
</dbReference>
<dbReference type="InterPro" id="IPR000352">
    <property type="entry name" value="Pep_chain_release_fac_I"/>
</dbReference>
<dbReference type="InterPro" id="IPR045853">
    <property type="entry name" value="Pep_chain_release_fac_I_sf"/>
</dbReference>
<dbReference type="HAMAP" id="MF_00093">
    <property type="entry name" value="Rel_fac_1"/>
    <property type="match status" value="1"/>
</dbReference>
<evidence type="ECO:0000256" key="6">
    <source>
        <dbReference type="ARBA" id="ARBA00022917"/>
    </source>
</evidence>
<feature type="domain" description="Prokaryotic-type class I peptide chain release factors" evidence="9">
    <location>
        <begin position="228"/>
        <end position="244"/>
    </location>
</feature>
<accession>A0A451DK44</accession>
<dbReference type="GO" id="GO:0005829">
    <property type="term" value="C:cytosol"/>
    <property type="evidence" value="ECO:0007669"/>
    <property type="project" value="UniProtKB-ARBA"/>
</dbReference>
<dbReference type="PANTHER" id="PTHR43804:SF7">
    <property type="entry name" value="LD18447P"/>
    <property type="match status" value="1"/>
</dbReference>
<organism evidence="10 11">
    <name type="scientific">Candidatus Erwinia haradaeae</name>
    <dbReference type="NCBI Taxonomy" id="1922217"/>
    <lineage>
        <taxon>Bacteria</taxon>
        <taxon>Pseudomonadati</taxon>
        <taxon>Pseudomonadota</taxon>
        <taxon>Gammaproteobacteria</taxon>
        <taxon>Enterobacterales</taxon>
        <taxon>Erwiniaceae</taxon>
        <taxon>Erwinia</taxon>
    </lineage>
</organism>
<dbReference type="KEGG" id="ehd:ERCIPSTX3056_406"/>
<dbReference type="FunFam" id="3.30.70.1660:FF:000002">
    <property type="entry name" value="Peptide chain release factor 1"/>
    <property type="match status" value="1"/>
</dbReference>
<evidence type="ECO:0000256" key="5">
    <source>
        <dbReference type="ARBA" id="ARBA00022490"/>
    </source>
</evidence>
<keyword evidence="5 7" id="KW-0963">Cytoplasm</keyword>
<dbReference type="OrthoDB" id="9806673at2"/>
<dbReference type="InterPro" id="IPR004373">
    <property type="entry name" value="RF-1"/>
</dbReference>
<dbReference type="NCBIfam" id="TIGR00019">
    <property type="entry name" value="prfA"/>
    <property type="match status" value="1"/>
</dbReference>
<proteinExistence type="inferred from homology"/>
<dbReference type="AlphaFoldDB" id="A0A451DK44"/>
<evidence type="ECO:0000313" key="11">
    <source>
        <dbReference type="Proteomes" id="UP000294462"/>
    </source>
</evidence>
<dbReference type="InterPro" id="IPR050057">
    <property type="entry name" value="Prokaryotic/Mito_RF"/>
</dbReference>
<dbReference type="Gene3D" id="3.30.160.20">
    <property type="match status" value="1"/>
</dbReference>
<keyword evidence="6 7" id="KW-0648">Protein biosynthesis</keyword>
<keyword evidence="11" id="KW-1185">Reference proteome</keyword>
<dbReference type="Gene3D" id="6.10.140.1950">
    <property type="match status" value="1"/>
</dbReference>
<dbReference type="PANTHER" id="PTHR43804">
    <property type="entry name" value="LD18447P"/>
    <property type="match status" value="1"/>
</dbReference>
<reference evidence="10 11" key="1">
    <citation type="submission" date="2019-02" db="EMBL/GenBank/DDBJ databases">
        <authorList>
            <person name="Manzano-Marin A."/>
            <person name="Manzano-Marin A."/>
        </authorList>
    </citation>
    <scope>NUCLEOTIDE SEQUENCE [LARGE SCALE GENOMIC DNA]</scope>
    <source>
        <strain evidence="10 11">ErCipseudotaxifoliae</strain>
    </source>
</reference>
<dbReference type="EMBL" id="LR217725">
    <property type="protein sequence ID" value="VFP87058.1"/>
    <property type="molecule type" value="Genomic_DNA"/>
</dbReference>
<gene>
    <name evidence="7 10" type="primary">prfA</name>
    <name evidence="10" type="ORF">ERCIPSTX3056_406</name>
</gene>
<sequence>MKLSIISKLESLQDRYIELEMILSDSTIISDQERFRTLSREYSQLINISQYFHKWKKNQEEIKNSQDMMLDPEMHEIAQEELQTLHKINNYLEQQLYILLLPQDENDQRNCYLEVRAGTGGNEAAIFAGDLFRMYSRYADSQCWTVEIISAHEGEIGGYKEIITKVIGKGAYGRLKFESGGHRVQRVPDTESQGRIHTSSCTIAVMPELPEIERSVINNNQLKIDTFRSSGAGGQHVNTTDSAIRITHLPTGIVVECQDERSQHKNKAKALSVLASRIYNAEKTRCQQTTASTRRSLLGSGARSDRNRTYNFPQGRITDHRIQLTIYCLDDVMAGKLNTLIEPIMQEHQADQLTALASEKD</sequence>
<dbReference type="PROSITE" id="PS00745">
    <property type="entry name" value="RF_PROK_I"/>
    <property type="match status" value="1"/>
</dbReference>
<comment type="PTM">
    <text evidence="7">Methylated by PrmC. Methylation increases the termination efficiency of RF1.</text>
</comment>